<keyword evidence="1" id="KW-1133">Transmembrane helix</keyword>
<gene>
    <name evidence="2" type="ORF">GXN74_12220</name>
</gene>
<accession>A0A7X5HXJ0</accession>
<organism evidence="2 3">
    <name type="scientific">Anaerotalea alkaliphila</name>
    <dbReference type="NCBI Taxonomy" id="2662126"/>
    <lineage>
        <taxon>Bacteria</taxon>
        <taxon>Bacillati</taxon>
        <taxon>Bacillota</taxon>
        <taxon>Clostridia</taxon>
        <taxon>Eubacteriales</taxon>
        <taxon>Anaerotalea</taxon>
    </lineage>
</organism>
<evidence type="ECO:0000313" key="3">
    <source>
        <dbReference type="Proteomes" id="UP000461585"/>
    </source>
</evidence>
<keyword evidence="3" id="KW-1185">Reference proteome</keyword>
<evidence type="ECO:0000256" key="1">
    <source>
        <dbReference type="SAM" id="Phobius"/>
    </source>
</evidence>
<dbReference type="EMBL" id="JAAEEH010000042">
    <property type="protein sequence ID" value="NDL68502.1"/>
    <property type="molecule type" value="Genomic_DNA"/>
</dbReference>
<keyword evidence="1" id="KW-0812">Transmembrane</keyword>
<dbReference type="RefSeq" id="WP_162371227.1">
    <property type="nucleotide sequence ID" value="NZ_JAAEEH010000042.1"/>
</dbReference>
<name>A0A7X5HXJ0_9FIRM</name>
<comment type="caution">
    <text evidence="2">The sequence shown here is derived from an EMBL/GenBank/DDBJ whole genome shotgun (WGS) entry which is preliminary data.</text>
</comment>
<reference evidence="2 3" key="1">
    <citation type="submission" date="2020-01" db="EMBL/GenBank/DDBJ databases">
        <title>Anaeroalcalibacter tamaniensis gen. nov., sp. nov., moderately halophilic strictly anaerobic fermenter bacterium from mud volcano of Taman peninsula.</title>
        <authorList>
            <person name="Frolova A."/>
            <person name="Merkel A.Y."/>
            <person name="Slobodkin A.I."/>
        </authorList>
    </citation>
    <scope>NUCLEOTIDE SEQUENCE [LARGE SCALE GENOMIC DNA]</scope>
    <source>
        <strain evidence="2 3">F-3ap</strain>
    </source>
</reference>
<proteinExistence type="predicted"/>
<dbReference type="AlphaFoldDB" id="A0A7X5HXJ0"/>
<dbReference type="Proteomes" id="UP000461585">
    <property type="component" value="Unassembled WGS sequence"/>
</dbReference>
<sequence length="45" mass="4987">MAYTLVTWIAAAYAVCTVFGWLKPDKIHQATAWAMVAVLVGKNYL</sequence>
<feature type="transmembrane region" description="Helical" evidence="1">
    <location>
        <begin position="6"/>
        <end position="22"/>
    </location>
</feature>
<protein>
    <submittedName>
        <fullName evidence="2">Uncharacterized protein</fullName>
    </submittedName>
</protein>
<keyword evidence="1" id="KW-0472">Membrane</keyword>
<evidence type="ECO:0000313" key="2">
    <source>
        <dbReference type="EMBL" id="NDL68502.1"/>
    </source>
</evidence>